<feature type="binding site" evidence="7">
    <location>
        <position position="42"/>
    </location>
    <ligand>
        <name>ATP</name>
        <dbReference type="ChEBI" id="CHEBI:30616"/>
    </ligand>
</feature>
<keyword evidence="5 11" id="KW-0418">Kinase</keyword>
<feature type="compositionally biased region" description="Pro residues" evidence="8">
    <location>
        <begin position="298"/>
        <end position="311"/>
    </location>
</feature>
<evidence type="ECO:0000256" key="7">
    <source>
        <dbReference type="PROSITE-ProRule" id="PRU10141"/>
    </source>
</evidence>
<reference evidence="11" key="1">
    <citation type="submission" date="2020-04" db="EMBL/GenBank/DDBJ databases">
        <authorList>
            <person name="Zhang T."/>
        </authorList>
    </citation>
    <scope>NUCLEOTIDE SEQUENCE</scope>
    <source>
        <strain evidence="11">HKST-UBA02</strain>
    </source>
</reference>
<protein>
    <recommendedName>
        <fullName evidence="1">non-specific serine/threonine protein kinase</fullName>
        <ecNumber evidence="1">2.7.11.1</ecNumber>
    </recommendedName>
</protein>
<evidence type="ECO:0000256" key="9">
    <source>
        <dbReference type="SAM" id="Phobius"/>
    </source>
</evidence>
<dbReference type="SUPFAM" id="SSF56112">
    <property type="entry name" value="Protein kinase-like (PK-like)"/>
    <property type="match status" value="1"/>
</dbReference>
<feature type="region of interest" description="Disordered" evidence="8">
    <location>
        <begin position="269"/>
        <end position="354"/>
    </location>
</feature>
<evidence type="ECO:0000256" key="6">
    <source>
        <dbReference type="ARBA" id="ARBA00022840"/>
    </source>
</evidence>
<dbReference type="InterPro" id="IPR000719">
    <property type="entry name" value="Prot_kinase_dom"/>
</dbReference>
<accession>A0A956NA65</accession>
<comment type="caution">
    <text evidence="11">The sequence shown here is derived from an EMBL/GenBank/DDBJ whole genome shotgun (WGS) entry which is preliminary data.</text>
</comment>
<dbReference type="GO" id="GO:0005524">
    <property type="term" value="F:ATP binding"/>
    <property type="evidence" value="ECO:0007669"/>
    <property type="project" value="UniProtKB-UniRule"/>
</dbReference>
<dbReference type="PROSITE" id="PS50011">
    <property type="entry name" value="PROTEIN_KINASE_DOM"/>
    <property type="match status" value="1"/>
</dbReference>
<dbReference type="InterPro" id="IPR008271">
    <property type="entry name" value="Ser/Thr_kinase_AS"/>
</dbReference>
<evidence type="ECO:0000256" key="3">
    <source>
        <dbReference type="ARBA" id="ARBA00022679"/>
    </source>
</evidence>
<keyword evidence="2" id="KW-0723">Serine/threonine-protein kinase</keyword>
<feature type="compositionally biased region" description="Low complexity" evidence="8">
    <location>
        <begin position="400"/>
        <end position="417"/>
    </location>
</feature>
<dbReference type="Pfam" id="PF00069">
    <property type="entry name" value="Pkinase"/>
    <property type="match status" value="1"/>
</dbReference>
<evidence type="ECO:0000313" key="11">
    <source>
        <dbReference type="EMBL" id="MCA9754173.1"/>
    </source>
</evidence>
<dbReference type="InterPro" id="IPR017441">
    <property type="entry name" value="Protein_kinase_ATP_BS"/>
</dbReference>
<feature type="transmembrane region" description="Helical" evidence="9">
    <location>
        <begin position="360"/>
        <end position="379"/>
    </location>
</feature>
<keyword evidence="9" id="KW-0472">Membrane</keyword>
<feature type="compositionally biased region" description="Polar residues" evidence="8">
    <location>
        <begin position="418"/>
        <end position="435"/>
    </location>
</feature>
<dbReference type="PANTHER" id="PTHR43289">
    <property type="entry name" value="MITOGEN-ACTIVATED PROTEIN KINASE KINASE KINASE 20-RELATED"/>
    <property type="match status" value="1"/>
</dbReference>
<keyword evidence="3" id="KW-0808">Transferase</keyword>
<keyword evidence="6 7" id="KW-0067">ATP-binding</keyword>
<evidence type="ECO:0000259" key="10">
    <source>
        <dbReference type="PROSITE" id="PS50011"/>
    </source>
</evidence>
<feature type="region of interest" description="Disordered" evidence="8">
    <location>
        <begin position="384"/>
        <end position="435"/>
    </location>
</feature>
<dbReference type="EMBL" id="JAGQHS010000001">
    <property type="protein sequence ID" value="MCA9754173.1"/>
    <property type="molecule type" value="Genomic_DNA"/>
</dbReference>
<dbReference type="SMART" id="SM00220">
    <property type="entry name" value="S_TKc"/>
    <property type="match status" value="1"/>
</dbReference>
<evidence type="ECO:0000256" key="8">
    <source>
        <dbReference type="SAM" id="MobiDB-lite"/>
    </source>
</evidence>
<keyword evidence="9" id="KW-0812">Transmembrane</keyword>
<dbReference type="CDD" id="cd14014">
    <property type="entry name" value="STKc_PknB_like"/>
    <property type="match status" value="1"/>
</dbReference>
<dbReference type="PANTHER" id="PTHR43289:SF6">
    <property type="entry name" value="SERINE_THREONINE-PROTEIN KINASE NEKL-3"/>
    <property type="match status" value="1"/>
</dbReference>
<dbReference type="GO" id="GO:0004674">
    <property type="term" value="F:protein serine/threonine kinase activity"/>
    <property type="evidence" value="ECO:0007669"/>
    <property type="project" value="UniProtKB-KW"/>
</dbReference>
<name>A0A956NA65_UNCEI</name>
<gene>
    <name evidence="11" type="ORF">KDA27_00105</name>
</gene>
<dbReference type="EC" id="2.7.11.1" evidence="1"/>
<sequence>MSASMIGRTLGRYEITGEIGRGGMGVVYRATQTSLNRTVAVKMLPLAFTQTPEFLGRFRREAETLARLSHENVVHVYDVEELDGTPFIVMELVSGPSLAALLRESSPLPFAVVRDIGMAIATGLGAAHRQGIIHRDIKPDNVLFTPSGTPKLTDFGIARVDDTRVETKTGSLLGTPHYIAPEQANGEHATERSDVYSLGIALYEMLTGSRPFQGRNAIEVYLKHIQEPVPDLRDALPDVPDRLAAVVHRCLEKDPAKRPADGTELARELERLDLGDPPGRALRTWFSARTGPGSPSTPAVPAPQPSLPRPEVPIYEGETVAISPDSPSGAPAADVRRGPESQSAQGSPLPTAARGVGSRVWTAAAVVAVLAVIAIALWARNAAQSPDPTDLASGADGKPGTEVVPPTPEGVEPAAEGTTNAAGVDSSSGRAISDAPTPNRSGIFILLNGYFSDFAELGPTEAIARHAVGRLDPGVGAAMAGLLGSAEVRSASTSGTVDIEWRPGPEARVRFRQETITIAPGGAESKQVWLQDWMVRPDGDEWRLTEGTVTRE</sequence>
<dbReference type="InterPro" id="IPR011009">
    <property type="entry name" value="Kinase-like_dom_sf"/>
</dbReference>
<dbReference type="Gene3D" id="3.30.200.20">
    <property type="entry name" value="Phosphorylase Kinase, domain 1"/>
    <property type="match status" value="1"/>
</dbReference>
<dbReference type="AlphaFoldDB" id="A0A956NA65"/>
<evidence type="ECO:0000256" key="2">
    <source>
        <dbReference type="ARBA" id="ARBA00022527"/>
    </source>
</evidence>
<proteinExistence type="predicted"/>
<keyword evidence="4 7" id="KW-0547">Nucleotide-binding</keyword>
<evidence type="ECO:0000256" key="5">
    <source>
        <dbReference type="ARBA" id="ARBA00022777"/>
    </source>
</evidence>
<evidence type="ECO:0000256" key="1">
    <source>
        <dbReference type="ARBA" id="ARBA00012513"/>
    </source>
</evidence>
<reference evidence="11" key="2">
    <citation type="journal article" date="2021" name="Microbiome">
        <title>Successional dynamics and alternative stable states in a saline activated sludge microbial community over 9 years.</title>
        <authorList>
            <person name="Wang Y."/>
            <person name="Ye J."/>
            <person name="Ju F."/>
            <person name="Liu L."/>
            <person name="Boyd J.A."/>
            <person name="Deng Y."/>
            <person name="Parks D.H."/>
            <person name="Jiang X."/>
            <person name="Yin X."/>
            <person name="Woodcroft B.J."/>
            <person name="Tyson G.W."/>
            <person name="Hugenholtz P."/>
            <person name="Polz M.F."/>
            <person name="Zhang T."/>
        </authorList>
    </citation>
    <scope>NUCLEOTIDE SEQUENCE</scope>
    <source>
        <strain evidence="11">HKST-UBA02</strain>
    </source>
</reference>
<dbReference type="Proteomes" id="UP000739538">
    <property type="component" value="Unassembled WGS sequence"/>
</dbReference>
<feature type="domain" description="Protein kinase" evidence="10">
    <location>
        <begin position="13"/>
        <end position="272"/>
    </location>
</feature>
<keyword evidence="9" id="KW-1133">Transmembrane helix</keyword>
<evidence type="ECO:0000256" key="4">
    <source>
        <dbReference type="ARBA" id="ARBA00022741"/>
    </source>
</evidence>
<dbReference type="Gene3D" id="1.10.510.10">
    <property type="entry name" value="Transferase(Phosphotransferase) domain 1"/>
    <property type="match status" value="1"/>
</dbReference>
<dbReference type="PROSITE" id="PS00108">
    <property type="entry name" value="PROTEIN_KINASE_ST"/>
    <property type="match status" value="1"/>
</dbReference>
<organism evidence="11 12">
    <name type="scientific">Eiseniibacteriota bacterium</name>
    <dbReference type="NCBI Taxonomy" id="2212470"/>
    <lineage>
        <taxon>Bacteria</taxon>
        <taxon>Candidatus Eiseniibacteriota</taxon>
    </lineage>
</organism>
<dbReference type="PROSITE" id="PS00107">
    <property type="entry name" value="PROTEIN_KINASE_ATP"/>
    <property type="match status" value="1"/>
</dbReference>
<dbReference type="FunFam" id="1.10.510.10:FF:000021">
    <property type="entry name" value="Serine/threonine protein kinase"/>
    <property type="match status" value="1"/>
</dbReference>
<evidence type="ECO:0000313" key="12">
    <source>
        <dbReference type="Proteomes" id="UP000739538"/>
    </source>
</evidence>